<dbReference type="GO" id="GO:0016788">
    <property type="term" value="F:hydrolase activity, acting on ester bonds"/>
    <property type="evidence" value="ECO:0007669"/>
    <property type="project" value="UniProtKB-ARBA"/>
</dbReference>
<evidence type="ECO:0000313" key="3">
    <source>
        <dbReference type="Proteomes" id="UP000243451"/>
    </source>
</evidence>
<dbReference type="AlphaFoldDB" id="A0A2P4EYI8"/>
<organism evidence="2 3">
    <name type="scientific">Halopseudomonas oceani</name>
    <dbReference type="NCBI Taxonomy" id="1708783"/>
    <lineage>
        <taxon>Bacteria</taxon>
        <taxon>Pseudomonadati</taxon>
        <taxon>Pseudomonadota</taxon>
        <taxon>Gammaproteobacteria</taxon>
        <taxon>Pseudomonadales</taxon>
        <taxon>Pseudomonadaceae</taxon>
        <taxon>Halopseudomonas</taxon>
    </lineage>
</organism>
<reference evidence="2 3" key="1">
    <citation type="submission" date="2018-01" db="EMBL/GenBank/DDBJ databases">
        <title>Draft genome of the type strain Pseudomonas oceani DSM 100277 isolated from the deep water in Okinawa trough, northwestern Pacific Ocean.</title>
        <authorList>
            <person name="Gomila M."/>
            <person name="Mulet M."/>
            <person name="Garcia-Valdes E."/>
            <person name="Lalucat J."/>
        </authorList>
    </citation>
    <scope>NUCLEOTIDE SEQUENCE [LARGE SCALE GENOMIC DNA]</scope>
    <source>
        <strain evidence="2 3">DSM 100277</strain>
    </source>
</reference>
<dbReference type="Pfam" id="PF13472">
    <property type="entry name" value="Lipase_GDSL_2"/>
    <property type="match status" value="1"/>
</dbReference>
<dbReference type="Proteomes" id="UP000243451">
    <property type="component" value="Unassembled WGS sequence"/>
</dbReference>
<dbReference type="InterPro" id="IPR036514">
    <property type="entry name" value="SGNH_hydro_sf"/>
</dbReference>
<dbReference type="SUPFAM" id="SSF52266">
    <property type="entry name" value="SGNH hydrolase"/>
    <property type="match status" value="1"/>
</dbReference>
<dbReference type="OrthoDB" id="9804395at2"/>
<dbReference type="CDD" id="cd01836">
    <property type="entry name" value="FeeA_FeeB_like"/>
    <property type="match status" value="1"/>
</dbReference>
<feature type="domain" description="SGNH hydrolase-type esterase" evidence="1">
    <location>
        <begin position="56"/>
        <end position="225"/>
    </location>
</feature>
<keyword evidence="3" id="KW-1185">Reference proteome</keyword>
<proteinExistence type="predicted"/>
<accession>A0A2P4EYI8</accession>
<sequence>MSRWWYLAAPALPLLLPQAIWVKRTALRLPDAQQPWQGLVTAPDGSRDRPLKLLLVGESTVAGVGVERQEQALTGQLASQLAQQLGRPVQWQAAGRNGAVAADCLQDLLPPALAQRWDIALIVLGVNDTTHLTSRPRWRRTLQCLIEQLGRCSGQVMLTEVPPLGHFRALPQPLRGWFGLRAGLMDADLRRVAHSCGARYLSLDMPFEPGYLARDGYHPSAAGYQQWAAGIVRQLSSSTF</sequence>
<evidence type="ECO:0000259" key="1">
    <source>
        <dbReference type="Pfam" id="PF13472"/>
    </source>
</evidence>
<dbReference type="InterPro" id="IPR013830">
    <property type="entry name" value="SGNH_hydro"/>
</dbReference>
<evidence type="ECO:0000313" key="2">
    <source>
        <dbReference type="EMBL" id="POB05543.1"/>
    </source>
</evidence>
<name>A0A2P4EYI8_9GAMM</name>
<gene>
    <name evidence="2" type="ORF">C1949_02300</name>
</gene>
<dbReference type="EMBL" id="PPSK01000002">
    <property type="protein sequence ID" value="POB05543.1"/>
    <property type="molecule type" value="Genomic_DNA"/>
</dbReference>
<protein>
    <submittedName>
        <fullName evidence="2">Lysophospholipase</fullName>
    </submittedName>
</protein>
<dbReference type="Gene3D" id="3.40.50.1110">
    <property type="entry name" value="SGNH hydrolase"/>
    <property type="match status" value="1"/>
</dbReference>
<comment type="caution">
    <text evidence="2">The sequence shown here is derived from an EMBL/GenBank/DDBJ whole genome shotgun (WGS) entry which is preliminary data.</text>
</comment>